<dbReference type="EMBL" id="GGEC01091727">
    <property type="protein sequence ID" value="MBX72211.1"/>
    <property type="molecule type" value="Transcribed_RNA"/>
</dbReference>
<name>A0A2P2QZ76_RHIMU</name>
<sequence>MIWLLVHFDKDVSKPIGPTDNV</sequence>
<protein>
    <submittedName>
        <fullName evidence="1">Uncharacterized protein</fullName>
    </submittedName>
</protein>
<evidence type="ECO:0000313" key="1">
    <source>
        <dbReference type="EMBL" id="MBX72211.1"/>
    </source>
</evidence>
<accession>A0A2P2QZ76</accession>
<organism evidence="1">
    <name type="scientific">Rhizophora mucronata</name>
    <name type="common">Asiatic mangrove</name>
    <dbReference type="NCBI Taxonomy" id="61149"/>
    <lineage>
        <taxon>Eukaryota</taxon>
        <taxon>Viridiplantae</taxon>
        <taxon>Streptophyta</taxon>
        <taxon>Embryophyta</taxon>
        <taxon>Tracheophyta</taxon>
        <taxon>Spermatophyta</taxon>
        <taxon>Magnoliopsida</taxon>
        <taxon>eudicotyledons</taxon>
        <taxon>Gunneridae</taxon>
        <taxon>Pentapetalae</taxon>
        <taxon>rosids</taxon>
        <taxon>fabids</taxon>
        <taxon>Malpighiales</taxon>
        <taxon>Rhizophoraceae</taxon>
        <taxon>Rhizophora</taxon>
    </lineage>
</organism>
<proteinExistence type="predicted"/>
<reference evidence="1" key="1">
    <citation type="submission" date="2018-02" db="EMBL/GenBank/DDBJ databases">
        <title>Rhizophora mucronata_Transcriptome.</title>
        <authorList>
            <person name="Meera S.P."/>
            <person name="Sreeshan A."/>
            <person name="Augustine A."/>
        </authorList>
    </citation>
    <scope>NUCLEOTIDE SEQUENCE</scope>
    <source>
        <tissue evidence="1">Leaf</tissue>
    </source>
</reference>
<dbReference type="AlphaFoldDB" id="A0A2P2QZ76"/>